<dbReference type="PANTHER" id="PTHR43148">
    <property type="entry name" value="GLYCERALDEHYDE-3-PHOSPHATE DEHYDROGENASE 2"/>
    <property type="match status" value="1"/>
</dbReference>
<dbReference type="GO" id="GO:0016620">
    <property type="term" value="F:oxidoreductase activity, acting on the aldehyde or oxo group of donors, NAD or NADP as acceptor"/>
    <property type="evidence" value="ECO:0007669"/>
    <property type="project" value="InterPro"/>
</dbReference>
<dbReference type="InterPro" id="IPR020828">
    <property type="entry name" value="GlycerAld_3-P_DH_NAD(P)-bd"/>
</dbReference>
<dbReference type="PIRSF" id="PIRSF000149">
    <property type="entry name" value="GAP_DH"/>
    <property type="match status" value="1"/>
</dbReference>
<sequence length="352" mass="38291">MTTRIAINGFGRIGRCVLRALYEHGYRNDLQVVAINELADIDTISYMLRYDSTHGRFPGTVDVADDRHLLVNGDRICVRHIAELSELDWQALDVDIVLECSGQVTSRDDAEQHLHAGARRVLISNPADSAVDNTIIYGLNQHSLTAEQRIVSNGSCSTNCLLPLLTLLDNAFGIEAGVTTTIHSAMNDQPVIDAYHSDLRRTRAAGQSIIPVDTGLPLGIARLMPKLAGKIESLHVRVPTMNVSALDISLQLQQITSSQAVNDLIQSAAAGNLRGILGITREAHASIDFNHDARSGIVDATQTRVSAGHLLKLLVWFDNEWGFANRMLDTARCMSSLPSGPNSVNPVVQPPK</sequence>
<feature type="binding site" evidence="4">
    <location>
        <position position="319"/>
    </location>
    <ligand>
        <name>NAD(+)</name>
        <dbReference type="ChEBI" id="CHEBI:57540"/>
    </ligand>
</feature>
<dbReference type="SUPFAM" id="SSF51735">
    <property type="entry name" value="NAD(P)-binding Rossmann-fold domains"/>
    <property type="match status" value="1"/>
</dbReference>
<evidence type="ECO:0000259" key="7">
    <source>
        <dbReference type="SMART" id="SM00846"/>
    </source>
</evidence>
<evidence type="ECO:0000313" key="9">
    <source>
        <dbReference type="Proteomes" id="UP000596074"/>
    </source>
</evidence>
<dbReference type="AlphaFoldDB" id="A0A9X7UY38"/>
<dbReference type="KEGG" id="vcw:GJQ55_11490"/>
<keyword evidence="9" id="KW-1185">Reference proteome</keyword>
<evidence type="ECO:0000256" key="5">
    <source>
        <dbReference type="PIRSR" id="PIRSR000149-4"/>
    </source>
</evidence>
<feature type="binding site" evidence="4">
    <location>
        <begin position="12"/>
        <end position="13"/>
    </location>
    <ligand>
        <name>NAD(+)</name>
        <dbReference type="ChEBI" id="CHEBI:57540"/>
    </ligand>
</feature>
<keyword evidence="4" id="KW-0520">NAD</keyword>
<keyword evidence="2" id="KW-0560">Oxidoreductase</keyword>
<gene>
    <name evidence="8" type="ORF">GJQ55_11490</name>
</gene>
<evidence type="ECO:0000256" key="1">
    <source>
        <dbReference type="ARBA" id="ARBA00011881"/>
    </source>
</evidence>
<name>A0A9X7UY38_9GAMM</name>
<accession>A0A9X7UY38</accession>
<organism evidence="8 9">
    <name type="scientific">Venatoribacter cucullus</name>
    <dbReference type="NCBI Taxonomy" id="2661630"/>
    <lineage>
        <taxon>Bacteria</taxon>
        <taxon>Pseudomonadati</taxon>
        <taxon>Pseudomonadota</taxon>
        <taxon>Gammaproteobacteria</taxon>
        <taxon>Oceanospirillales</taxon>
        <taxon>Oceanospirillaceae</taxon>
        <taxon>Venatoribacter</taxon>
    </lineage>
</organism>
<comment type="subunit">
    <text evidence="1">Homotetramer.</text>
</comment>
<evidence type="ECO:0000313" key="8">
    <source>
        <dbReference type="EMBL" id="QQD25053.1"/>
    </source>
</evidence>
<dbReference type="Gene3D" id="3.30.360.10">
    <property type="entry name" value="Dihydrodipicolinate Reductase, domain 2"/>
    <property type="match status" value="1"/>
</dbReference>
<feature type="site" description="Activates thiol group during catalysis" evidence="5">
    <location>
        <position position="183"/>
    </location>
</feature>
<feature type="domain" description="Glyceraldehyde 3-phosphate dehydrogenase NAD(P) binding" evidence="7">
    <location>
        <begin position="3"/>
        <end position="156"/>
    </location>
</feature>
<protein>
    <submittedName>
        <fullName evidence="8">Erythrose-4-phosphate dehydrogenase</fullName>
    </submittedName>
</protein>
<dbReference type="SMART" id="SM00846">
    <property type="entry name" value="Gp_dh_N"/>
    <property type="match status" value="1"/>
</dbReference>
<reference evidence="8 9" key="1">
    <citation type="submission" date="2019-11" db="EMBL/GenBank/DDBJ databases">
        <title>Venatorbacter sp. nov. a predator of Campylobacter and other Gram-negative bacteria.</title>
        <authorList>
            <person name="Saeedi A."/>
            <person name="Cummings N.J."/>
            <person name="Connerton I.F."/>
            <person name="Connerton P.L."/>
        </authorList>
    </citation>
    <scope>NUCLEOTIDE SEQUENCE [LARGE SCALE GENOMIC DNA]</scope>
    <source>
        <strain evidence="8">XL5</strain>
    </source>
</reference>
<comment type="similarity">
    <text evidence="6">Belongs to the glyceraldehyde-3-phosphate dehydrogenase family.</text>
</comment>
<feature type="active site" description="Nucleophile" evidence="3">
    <location>
        <position position="156"/>
    </location>
</feature>
<dbReference type="GO" id="GO:0051287">
    <property type="term" value="F:NAD binding"/>
    <property type="evidence" value="ECO:0007669"/>
    <property type="project" value="InterPro"/>
</dbReference>
<evidence type="ECO:0000256" key="6">
    <source>
        <dbReference type="RuleBase" id="RU000397"/>
    </source>
</evidence>
<keyword evidence="4" id="KW-0547">Nucleotide-binding</keyword>
<dbReference type="InterPro" id="IPR020829">
    <property type="entry name" value="GlycerAld_3-P_DH_cat"/>
</dbReference>
<dbReference type="CDD" id="cd17892">
    <property type="entry name" value="GAPDH_N_E4PDH"/>
    <property type="match status" value="1"/>
</dbReference>
<feature type="binding site" evidence="4">
    <location>
        <position position="124"/>
    </location>
    <ligand>
        <name>NAD(+)</name>
        <dbReference type="ChEBI" id="CHEBI:57540"/>
    </ligand>
</feature>
<dbReference type="Gene3D" id="3.40.50.720">
    <property type="entry name" value="NAD(P)-binding Rossmann-like Domain"/>
    <property type="match status" value="1"/>
</dbReference>
<dbReference type="InterPro" id="IPR036291">
    <property type="entry name" value="NAD(P)-bd_dom_sf"/>
</dbReference>
<dbReference type="EMBL" id="CP046056">
    <property type="protein sequence ID" value="QQD25053.1"/>
    <property type="molecule type" value="Genomic_DNA"/>
</dbReference>
<dbReference type="InterPro" id="IPR020831">
    <property type="entry name" value="GlycerAld/Erythrose_P_DH"/>
</dbReference>
<evidence type="ECO:0000256" key="3">
    <source>
        <dbReference type="PIRSR" id="PIRSR000149-1"/>
    </source>
</evidence>
<proteinExistence type="inferred from homology"/>
<dbReference type="Pfam" id="PF02800">
    <property type="entry name" value="Gp_dh_C"/>
    <property type="match status" value="1"/>
</dbReference>
<dbReference type="Pfam" id="PF00044">
    <property type="entry name" value="Gp_dh_N"/>
    <property type="match status" value="1"/>
</dbReference>
<dbReference type="PRINTS" id="PR00078">
    <property type="entry name" value="G3PDHDRGNASE"/>
</dbReference>
<evidence type="ECO:0000256" key="2">
    <source>
        <dbReference type="ARBA" id="ARBA00023002"/>
    </source>
</evidence>
<dbReference type="RefSeq" id="WP_228345115.1">
    <property type="nucleotide sequence ID" value="NZ_CP046056.1"/>
</dbReference>
<dbReference type="SUPFAM" id="SSF55347">
    <property type="entry name" value="Glyceraldehyde-3-phosphate dehydrogenase-like, C-terminal domain"/>
    <property type="match status" value="1"/>
</dbReference>
<evidence type="ECO:0000256" key="4">
    <source>
        <dbReference type="PIRSR" id="PIRSR000149-3"/>
    </source>
</evidence>
<dbReference type="Proteomes" id="UP000596074">
    <property type="component" value="Chromosome"/>
</dbReference>
<dbReference type="FunFam" id="3.40.50.720:FF:000001">
    <property type="entry name" value="Glyceraldehyde-3-phosphate dehydrogenase"/>
    <property type="match status" value="1"/>
</dbReference>